<keyword evidence="1" id="KW-1133">Transmembrane helix</keyword>
<reference evidence="2" key="1">
    <citation type="journal article" date="2021" name="Proc. Natl. Acad. Sci. U.S.A.">
        <title>A Catalog of Tens of Thousands of Viruses from Human Metagenomes Reveals Hidden Associations with Chronic Diseases.</title>
        <authorList>
            <person name="Tisza M.J."/>
            <person name="Buck C.B."/>
        </authorList>
    </citation>
    <scope>NUCLEOTIDE SEQUENCE</scope>
    <source>
        <strain evidence="2">Ctv3H3</strain>
    </source>
</reference>
<protein>
    <submittedName>
        <fullName evidence="2">Uncharacterized protein</fullName>
    </submittedName>
</protein>
<name>A0A8S5NBB8_9VIRU</name>
<evidence type="ECO:0000256" key="1">
    <source>
        <dbReference type="SAM" id="Phobius"/>
    </source>
</evidence>
<proteinExistence type="predicted"/>
<feature type="transmembrane region" description="Helical" evidence="1">
    <location>
        <begin position="20"/>
        <end position="40"/>
    </location>
</feature>
<keyword evidence="1" id="KW-0472">Membrane</keyword>
<evidence type="ECO:0000313" key="2">
    <source>
        <dbReference type="EMBL" id="DAD91724.1"/>
    </source>
</evidence>
<organism evidence="2">
    <name type="scientific">Phage sp. ctv3H3</name>
    <dbReference type="NCBI Taxonomy" id="2826753"/>
    <lineage>
        <taxon>Viruses</taxon>
    </lineage>
</organism>
<dbReference type="EMBL" id="BK015120">
    <property type="protein sequence ID" value="DAD91724.1"/>
    <property type="molecule type" value="Genomic_DNA"/>
</dbReference>
<sequence>MELLHTLLTMPGHEIVTLLGYMTMVSVVVDKAGAVIEVMIKRHKEAKIRRMKEKAEIYKDLLK</sequence>
<accession>A0A8S5NBB8</accession>
<keyword evidence="1" id="KW-0812">Transmembrane</keyword>